<sequence>MTVRTQPDRTGPGSLPATSPVADPVIPASSLTARTSKLETDMHHIPEQMARSHLASRQAEAEASRVRRVALAHRRAAAAERRARLAREAAVLASHQAAIASAH</sequence>
<dbReference type="EMBL" id="JBHSTI010000008">
    <property type="protein sequence ID" value="MFC6237531.1"/>
    <property type="molecule type" value="Genomic_DNA"/>
</dbReference>
<dbReference type="Proteomes" id="UP001596138">
    <property type="component" value="Unassembled WGS sequence"/>
</dbReference>
<proteinExistence type="predicted"/>
<accession>A0ABW1SYJ5</accession>
<protein>
    <submittedName>
        <fullName evidence="2">Uncharacterized protein</fullName>
    </submittedName>
</protein>
<keyword evidence="3" id="KW-1185">Reference proteome</keyword>
<reference evidence="3" key="1">
    <citation type="journal article" date="2019" name="Int. J. Syst. Evol. Microbiol.">
        <title>The Global Catalogue of Microorganisms (GCM) 10K type strain sequencing project: providing services to taxonomists for standard genome sequencing and annotation.</title>
        <authorList>
            <consortium name="The Broad Institute Genomics Platform"/>
            <consortium name="The Broad Institute Genome Sequencing Center for Infectious Disease"/>
            <person name="Wu L."/>
            <person name="Ma J."/>
        </authorList>
    </citation>
    <scope>NUCLEOTIDE SEQUENCE [LARGE SCALE GENOMIC DNA]</scope>
    <source>
        <strain evidence="3">CGMCC 4.7317</strain>
    </source>
</reference>
<comment type="caution">
    <text evidence="2">The sequence shown here is derived from an EMBL/GenBank/DDBJ whole genome shotgun (WGS) entry which is preliminary data.</text>
</comment>
<evidence type="ECO:0000256" key="1">
    <source>
        <dbReference type="SAM" id="MobiDB-lite"/>
    </source>
</evidence>
<organism evidence="2 3">
    <name type="scientific">Longivirga aurantiaca</name>
    <dbReference type="NCBI Taxonomy" id="1837743"/>
    <lineage>
        <taxon>Bacteria</taxon>
        <taxon>Bacillati</taxon>
        <taxon>Actinomycetota</taxon>
        <taxon>Actinomycetes</taxon>
        <taxon>Sporichthyales</taxon>
        <taxon>Sporichthyaceae</taxon>
        <taxon>Longivirga</taxon>
    </lineage>
</organism>
<evidence type="ECO:0000313" key="2">
    <source>
        <dbReference type="EMBL" id="MFC6237531.1"/>
    </source>
</evidence>
<evidence type="ECO:0000313" key="3">
    <source>
        <dbReference type="Proteomes" id="UP001596138"/>
    </source>
</evidence>
<dbReference type="RefSeq" id="WP_386764912.1">
    <property type="nucleotide sequence ID" value="NZ_JBHSTI010000008.1"/>
</dbReference>
<name>A0ABW1SYJ5_9ACTN</name>
<feature type="region of interest" description="Disordered" evidence="1">
    <location>
        <begin position="1"/>
        <end position="25"/>
    </location>
</feature>
<gene>
    <name evidence="2" type="ORF">ACFQGU_06550</name>
</gene>